<keyword evidence="2" id="KW-1133">Transmembrane helix</keyword>
<evidence type="ECO:0000256" key="1">
    <source>
        <dbReference type="SAM" id="MobiDB-lite"/>
    </source>
</evidence>
<name>A0A4P7N373_PYROR</name>
<feature type="transmembrane region" description="Helical" evidence="2">
    <location>
        <begin position="142"/>
        <end position="165"/>
    </location>
</feature>
<reference evidence="3 4" key="1">
    <citation type="journal article" date="2019" name="Mol. Biol. Evol.">
        <title>Blast fungal genomes show frequent chromosomal changes, gene gains and losses, and effector gene turnover.</title>
        <authorList>
            <person name="Gomez Luciano L.B."/>
            <person name="Jason Tsai I."/>
            <person name="Chuma I."/>
            <person name="Tosa Y."/>
            <person name="Chen Y.H."/>
            <person name="Li J.Y."/>
            <person name="Li M.Y."/>
            <person name="Jade Lu M.Y."/>
            <person name="Nakayashiki H."/>
            <person name="Li W.H."/>
        </authorList>
    </citation>
    <scope>NUCLEOTIDE SEQUENCE [LARGE SCALE GENOMIC DNA]</scope>
    <source>
        <strain evidence="3">MZ5-1-6</strain>
    </source>
</reference>
<dbReference type="AlphaFoldDB" id="A0A4P7N373"/>
<keyword evidence="2" id="KW-0472">Membrane</keyword>
<gene>
    <name evidence="3" type="ORF">PoMZ_10058</name>
</gene>
<dbReference type="Proteomes" id="UP000294847">
    <property type="component" value="Chromosome 1"/>
</dbReference>
<evidence type="ECO:0000313" key="4">
    <source>
        <dbReference type="Proteomes" id="UP000294847"/>
    </source>
</evidence>
<feature type="compositionally biased region" description="Low complexity" evidence="1">
    <location>
        <begin position="174"/>
        <end position="187"/>
    </location>
</feature>
<proteinExistence type="predicted"/>
<organism evidence="3 4">
    <name type="scientific">Pyricularia oryzae</name>
    <name type="common">Rice blast fungus</name>
    <name type="synonym">Magnaporthe oryzae</name>
    <dbReference type="NCBI Taxonomy" id="318829"/>
    <lineage>
        <taxon>Eukaryota</taxon>
        <taxon>Fungi</taxon>
        <taxon>Dikarya</taxon>
        <taxon>Ascomycota</taxon>
        <taxon>Pezizomycotina</taxon>
        <taxon>Sordariomycetes</taxon>
        <taxon>Sordariomycetidae</taxon>
        <taxon>Magnaporthales</taxon>
        <taxon>Pyriculariaceae</taxon>
        <taxon>Pyricularia</taxon>
    </lineage>
</organism>
<sequence>MSQLGLSCPKGGQFYICQGNVTEFIGCCTINPYKDGTGVCPQTNLSQASFSPDAYDKIPQQNCSYQHAHGIWWTCKGNATTVPFLGCCTKNPCSPGSCTLDDLVPAHLSEDRTRASVFLGSLQSSATAPSPMPSNWLEVQPALVVSGIALNATVLTIVIVAFLVLRRNLKQAINSSNSSNPSLEESPAGFKAAQNGPGPNRSQPQYDRCSAVPPSEPAAISNHSEYIPYNRNLASSGTPQVPPSNRPAATSSYPGHVPYNPKLSRPQTLFPNAAVLVEADGNFAPEPTDTANCPTHHPPRPVGWPTTDAPARPLRNIPQNAGNPGSERSGFDFGMTMVPAERTMGFGPQIAGFDVNQQRVAGNKNDKLQEPVRFSRCIYLADTEVESKT</sequence>
<evidence type="ECO:0000313" key="3">
    <source>
        <dbReference type="EMBL" id="QBZ54360.1"/>
    </source>
</evidence>
<protein>
    <submittedName>
        <fullName evidence="3">Uncharacterized protein</fullName>
    </submittedName>
</protein>
<keyword evidence="2" id="KW-0812">Transmembrane</keyword>
<feature type="region of interest" description="Disordered" evidence="1">
    <location>
        <begin position="174"/>
        <end position="253"/>
    </location>
</feature>
<accession>A0A4P7N373</accession>
<dbReference type="EMBL" id="CP034204">
    <property type="protein sequence ID" value="QBZ54360.1"/>
    <property type="molecule type" value="Genomic_DNA"/>
</dbReference>
<feature type="non-terminal residue" evidence="3">
    <location>
        <position position="389"/>
    </location>
</feature>
<evidence type="ECO:0000256" key="2">
    <source>
        <dbReference type="SAM" id="Phobius"/>
    </source>
</evidence>